<evidence type="ECO:0000259" key="8">
    <source>
        <dbReference type="SMART" id="SM00602"/>
    </source>
</evidence>
<dbReference type="FunFam" id="3.30.60.270:FF:000005">
    <property type="entry name" value="Sortilin"/>
    <property type="match status" value="1"/>
</dbReference>
<dbReference type="InterPro" id="IPR031777">
    <property type="entry name" value="Sortilin_C"/>
</dbReference>
<dbReference type="OrthoDB" id="443634at2759"/>
<dbReference type="STRING" id="984486.A0A1E3QRU4"/>
<keyword evidence="2 7" id="KW-0812">Transmembrane</keyword>
<evidence type="ECO:0000256" key="3">
    <source>
        <dbReference type="ARBA" id="ARBA00022737"/>
    </source>
</evidence>
<feature type="transmembrane region" description="Helical" evidence="7">
    <location>
        <begin position="656"/>
        <end position="678"/>
    </location>
</feature>
<dbReference type="RefSeq" id="XP_018985751.1">
    <property type="nucleotide sequence ID" value="XM_019131251.1"/>
</dbReference>
<keyword evidence="5 7" id="KW-0472">Membrane</keyword>
<dbReference type="PANTHER" id="PTHR12106">
    <property type="entry name" value="SORTILIN RELATED"/>
    <property type="match status" value="1"/>
</dbReference>
<gene>
    <name evidence="9" type="ORF">BABINDRAFT_20654</name>
</gene>
<name>A0A1E3QRU4_9ASCO</name>
<dbReference type="InterPro" id="IPR006581">
    <property type="entry name" value="VPS10"/>
</dbReference>
<dbReference type="SUPFAM" id="SSF110296">
    <property type="entry name" value="Oligoxyloglucan reducing end-specific cellobiohydrolase"/>
    <property type="match status" value="2"/>
</dbReference>
<keyword evidence="10" id="KW-1185">Reference proteome</keyword>
<evidence type="ECO:0000256" key="5">
    <source>
        <dbReference type="ARBA" id="ARBA00023136"/>
    </source>
</evidence>
<dbReference type="InterPro" id="IPR015943">
    <property type="entry name" value="WD40/YVTN_repeat-like_dom_sf"/>
</dbReference>
<evidence type="ECO:0000256" key="2">
    <source>
        <dbReference type="ARBA" id="ARBA00022692"/>
    </source>
</evidence>
<protein>
    <recommendedName>
        <fullName evidence="8">VPS10 domain-containing protein</fullName>
    </recommendedName>
</protein>
<dbReference type="GO" id="GO:0005794">
    <property type="term" value="C:Golgi apparatus"/>
    <property type="evidence" value="ECO:0007669"/>
    <property type="project" value="TreeGrafter"/>
</dbReference>
<dbReference type="InterPro" id="IPR031778">
    <property type="entry name" value="Sortilin_N"/>
</dbReference>
<accession>A0A1E3QRU4</accession>
<dbReference type="Proteomes" id="UP000094336">
    <property type="component" value="Unassembled WGS sequence"/>
</dbReference>
<feature type="non-terminal residue" evidence="9">
    <location>
        <position position="685"/>
    </location>
</feature>
<proteinExistence type="predicted"/>
<keyword evidence="3" id="KW-0677">Repeat</keyword>
<reference evidence="10" key="1">
    <citation type="submission" date="2016-05" db="EMBL/GenBank/DDBJ databases">
        <title>Comparative genomics of biotechnologically important yeasts.</title>
        <authorList>
            <consortium name="DOE Joint Genome Institute"/>
            <person name="Riley R."/>
            <person name="Haridas S."/>
            <person name="Wolfe K.H."/>
            <person name="Lopes M.R."/>
            <person name="Hittinger C.T."/>
            <person name="Goker M."/>
            <person name="Salamov A."/>
            <person name="Wisecaver J."/>
            <person name="Long T.M."/>
            <person name="Aerts A.L."/>
            <person name="Barry K."/>
            <person name="Choi C."/>
            <person name="Clum A."/>
            <person name="Coughlan A.Y."/>
            <person name="Deshpande S."/>
            <person name="Douglass A.P."/>
            <person name="Hanson S.J."/>
            <person name="Klenk H.-P."/>
            <person name="Labutti K."/>
            <person name="Lapidus A."/>
            <person name="Lindquist E."/>
            <person name="Lipzen A."/>
            <person name="Meier-Kolthoff J.P."/>
            <person name="Ohm R.A."/>
            <person name="Otillar R.P."/>
            <person name="Pangilinan J."/>
            <person name="Peng Y."/>
            <person name="Rokas A."/>
            <person name="Rosa C.A."/>
            <person name="Scheuner C."/>
            <person name="Sibirny A.A."/>
            <person name="Slot J.C."/>
            <person name="Stielow J.B."/>
            <person name="Sun H."/>
            <person name="Kurtzman C.P."/>
            <person name="Blackwell M."/>
            <person name="Grigoriev I.V."/>
            <person name="Jeffries T.W."/>
        </authorList>
    </citation>
    <scope>NUCLEOTIDE SEQUENCE [LARGE SCALE GENOMIC DNA]</scope>
    <source>
        <strain evidence="10">NRRL Y-12698</strain>
    </source>
</reference>
<evidence type="ECO:0000256" key="1">
    <source>
        <dbReference type="ARBA" id="ARBA00004370"/>
    </source>
</evidence>
<dbReference type="GO" id="GO:0016020">
    <property type="term" value="C:membrane"/>
    <property type="evidence" value="ECO:0007669"/>
    <property type="project" value="UniProtKB-SubCell"/>
</dbReference>
<dbReference type="SMART" id="SM00602">
    <property type="entry name" value="VPS10"/>
    <property type="match status" value="1"/>
</dbReference>
<evidence type="ECO:0000313" key="9">
    <source>
        <dbReference type="EMBL" id="ODQ80423.1"/>
    </source>
</evidence>
<evidence type="ECO:0000313" key="10">
    <source>
        <dbReference type="Proteomes" id="UP000094336"/>
    </source>
</evidence>
<dbReference type="Gene3D" id="2.10.70.80">
    <property type="match status" value="1"/>
</dbReference>
<dbReference type="CDD" id="cd15482">
    <property type="entry name" value="Sialidase_non-viral"/>
    <property type="match status" value="1"/>
</dbReference>
<dbReference type="GeneID" id="30149104"/>
<dbReference type="GO" id="GO:0006895">
    <property type="term" value="P:Golgi to endosome transport"/>
    <property type="evidence" value="ECO:0007669"/>
    <property type="project" value="TreeGrafter"/>
</dbReference>
<dbReference type="InterPro" id="IPR050310">
    <property type="entry name" value="VPS10-sortilin"/>
</dbReference>
<organism evidence="9 10">
    <name type="scientific">Babjeviella inositovora NRRL Y-12698</name>
    <dbReference type="NCBI Taxonomy" id="984486"/>
    <lineage>
        <taxon>Eukaryota</taxon>
        <taxon>Fungi</taxon>
        <taxon>Dikarya</taxon>
        <taxon>Ascomycota</taxon>
        <taxon>Saccharomycotina</taxon>
        <taxon>Pichiomycetes</taxon>
        <taxon>Serinales incertae sedis</taxon>
        <taxon>Babjeviella</taxon>
    </lineage>
</organism>
<keyword evidence="4 7" id="KW-1133">Transmembrane helix</keyword>
<dbReference type="Pfam" id="PF15901">
    <property type="entry name" value="Sortilin_C"/>
    <property type="match status" value="1"/>
</dbReference>
<dbReference type="Pfam" id="PF15902">
    <property type="entry name" value="Sortilin-Vps10"/>
    <property type="match status" value="1"/>
</dbReference>
<evidence type="ECO:0000256" key="6">
    <source>
        <dbReference type="ARBA" id="ARBA00023180"/>
    </source>
</evidence>
<dbReference type="AlphaFoldDB" id="A0A1E3QRU4"/>
<evidence type="ECO:0000256" key="7">
    <source>
        <dbReference type="SAM" id="Phobius"/>
    </source>
</evidence>
<dbReference type="GO" id="GO:0006623">
    <property type="term" value="P:protein targeting to vacuole"/>
    <property type="evidence" value="ECO:0007669"/>
    <property type="project" value="TreeGrafter"/>
</dbReference>
<dbReference type="Gene3D" id="2.130.10.10">
    <property type="entry name" value="YVTN repeat-like/Quinoprotein amine dehydrogenase"/>
    <property type="match status" value="1"/>
</dbReference>
<feature type="non-terminal residue" evidence="9">
    <location>
        <position position="1"/>
    </location>
</feature>
<dbReference type="Gene3D" id="3.30.60.270">
    <property type="match status" value="1"/>
</dbReference>
<comment type="subcellular location">
    <subcellularLocation>
        <location evidence="1">Membrane</location>
    </subcellularLocation>
</comment>
<feature type="domain" description="VPS10" evidence="8">
    <location>
        <begin position="2"/>
        <end position="643"/>
    </location>
</feature>
<dbReference type="GO" id="GO:0005829">
    <property type="term" value="C:cytosol"/>
    <property type="evidence" value="ECO:0007669"/>
    <property type="project" value="GOC"/>
</dbReference>
<sequence length="685" mass="78065">DETILALTTQNTCYVTHDQGYSWEIVAPGEEILSIHVNPYNSDHVYLIAANQKVVYSRDRADNWKSFRTPSLPSPNTQPIRFHPRRDSWLIWLGQEGCTHPGSLSCRTVAYVSKSFGKRWLEMQENVNMCSFIVKLHENTFNPLVLCDRPATKSNNFRSELMYSEDFFKTREVVLTNVVDFETSGEYFFTTVEKGDSGVVEAYVSTNGKNWHKTSLPAGLELSKHQAYTIISATEYSVWMHITTNDRSSTEFGNILKSNSNGTYYNQIVSNVNRDLRGYVDFEKMEGIEGISVINTVLNPNEARAGARKKVKSQITHNDGGNWEYIHPPAIDSNGVKTPCYGNPLEKCSLNLHGYTERADYRDTFSSQGALGMMVATGNVGETLQSLYDGNTYLTRDGGITWKEVRKGVYMWEYGDQGSIIVLVNSLDQTNEILYSLNEGDTWETFRFSEEKVWVEDISTVPSDNSKKFLLFTKLAMRHGDRSRVFQIDFSTLYKRKCNLDVQNLESTTDDFEIWSPQHPLSPDNCLFGRETRYLRKIPGRDCFIGTQVVQPHLIVKDCACTRQDFECDFNYIRDKDDTCRLIAGYSPPNHLQDMCFDRKGNRNKDQVEYWVSTGYRKIPLSTCKGGFEMDKKEVKACPGSNARFNEMYGITKMGVFKAFVSMLGVVGISLVVGRYVVKNYGDKL</sequence>
<evidence type="ECO:0000256" key="4">
    <source>
        <dbReference type="ARBA" id="ARBA00022989"/>
    </source>
</evidence>
<dbReference type="EMBL" id="KV454430">
    <property type="protein sequence ID" value="ODQ80423.1"/>
    <property type="molecule type" value="Genomic_DNA"/>
</dbReference>
<keyword evidence="6" id="KW-0325">Glycoprotein</keyword>
<dbReference type="PANTHER" id="PTHR12106:SF27">
    <property type="entry name" value="SORTILIN-RELATED RECEPTOR"/>
    <property type="match status" value="1"/>
</dbReference>
<dbReference type="GO" id="GO:0006896">
    <property type="term" value="P:Golgi to vacuole transport"/>
    <property type="evidence" value="ECO:0007669"/>
    <property type="project" value="TreeGrafter"/>
</dbReference>